<protein>
    <recommendedName>
        <fullName evidence="1">GST N-terminal domain-containing protein</fullName>
    </recommendedName>
</protein>
<organism evidence="2 3">
    <name type="scientific">Lagenidium giganteum</name>
    <dbReference type="NCBI Taxonomy" id="4803"/>
    <lineage>
        <taxon>Eukaryota</taxon>
        <taxon>Sar</taxon>
        <taxon>Stramenopiles</taxon>
        <taxon>Oomycota</taxon>
        <taxon>Peronosporomycetes</taxon>
        <taxon>Pythiales</taxon>
        <taxon>Pythiaceae</taxon>
    </lineage>
</organism>
<reference evidence="2" key="1">
    <citation type="submission" date="2022-11" db="EMBL/GenBank/DDBJ databases">
        <authorList>
            <person name="Morgan W.R."/>
            <person name="Tartar A."/>
        </authorList>
    </citation>
    <scope>NUCLEOTIDE SEQUENCE</scope>
    <source>
        <strain evidence="2">ARSEF 373</strain>
    </source>
</reference>
<comment type="caution">
    <text evidence="2">The sequence shown here is derived from an EMBL/GenBank/DDBJ whole genome shotgun (WGS) entry which is preliminary data.</text>
</comment>
<proteinExistence type="predicted"/>
<evidence type="ECO:0000313" key="3">
    <source>
        <dbReference type="Proteomes" id="UP001146120"/>
    </source>
</evidence>
<feature type="domain" description="GST N-terminal" evidence="1">
    <location>
        <begin position="1"/>
        <end position="35"/>
    </location>
</feature>
<gene>
    <name evidence="2" type="ORF">N0F65_003479</name>
</gene>
<dbReference type="Gene3D" id="3.40.30.10">
    <property type="entry name" value="Glutaredoxin"/>
    <property type="match status" value="1"/>
</dbReference>
<sequence length="35" mass="3893">MIRLALAFGSIEFEDKRLSFPEFGALKPTLPLGQV</sequence>
<dbReference type="EMBL" id="DAKRPA010000400">
    <property type="protein sequence ID" value="DAZ92684.1"/>
    <property type="molecule type" value="Genomic_DNA"/>
</dbReference>
<feature type="non-terminal residue" evidence="2">
    <location>
        <position position="35"/>
    </location>
</feature>
<reference evidence="2" key="2">
    <citation type="journal article" date="2023" name="Microbiol Resour">
        <title>Decontamination and Annotation of the Draft Genome Sequence of the Oomycete Lagenidium giganteum ARSEF 373.</title>
        <authorList>
            <person name="Morgan W.R."/>
            <person name="Tartar A."/>
        </authorList>
    </citation>
    <scope>NUCLEOTIDE SEQUENCE</scope>
    <source>
        <strain evidence="2">ARSEF 373</strain>
    </source>
</reference>
<dbReference type="InterPro" id="IPR004045">
    <property type="entry name" value="Glutathione_S-Trfase_N"/>
</dbReference>
<name>A0AAV2YIY6_9STRA</name>
<dbReference type="AlphaFoldDB" id="A0AAV2YIY6"/>
<dbReference type="PROSITE" id="PS50404">
    <property type="entry name" value="GST_NTER"/>
    <property type="match status" value="1"/>
</dbReference>
<dbReference type="Proteomes" id="UP001146120">
    <property type="component" value="Unassembled WGS sequence"/>
</dbReference>
<keyword evidence="3" id="KW-1185">Reference proteome</keyword>
<evidence type="ECO:0000259" key="1">
    <source>
        <dbReference type="PROSITE" id="PS50404"/>
    </source>
</evidence>
<evidence type="ECO:0000313" key="2">
    <source>
        <dbReference type="EMBL" id="DAZ92684.1"/>
    </source>
</evidence>
<accession>A0AAV2YIY6</accession>